<protein>
    <submittedName>
        <fullName evidence="2">Uncharacterized protein</fullName>
    </submittedName>
</protein>
<keyword evidence="1" id="KW-1185">Reference proteome</keyword>
<reference evidence="2" key="1">
    <citation type="submission" date="2024-02" db="UniProtKB">
        <authorList>
            <consortium name="WormBaseParasite"/>
        </authorList>
    </citation>
    <scope>IDENTIFICATION</scope>
</reference>
<name>A0AAF3JCD7_9BILA</name>
<dbReference type="SUPFAM" id="SSF56112">
    <property type="entry name" value="Protein kinase-like (PK-like)"/>
    <property type="match status" value="1"/>
</dbReference>
<dbReference type="InterPro" id="IPR011009">
    <property type="entry name" value="Kinase-like_dom_sf"/>
</dbReference>
<organism evidence="1 2">
    <name type="scientific">Mesorhabditis belari</name>
    <dbReference type="NCBI Taxonomy" id="2138241"/>
    <lineage>
        <taxon>Eukaryota</taxon>
        <taxon>Metazoa</taxon>
        <taxon>Ecdysozoa</taxon>
        <taxon>Nematoda</taxon>
        <taxon>Chromadorea</taxon>
        <taxon>Rhabditida</taxon>
        <taxon>Rhabditina</taxon>
        <taxon>Rhabditomorpha</taxon>
        <taxon>Rhabditoidea</taxon>
        <taxon>Rhabditidae</taxon>
        <taxon>Mesorhabditinae</taxon>
        <taxon>Mesorhabditis</taxon>
    </lineage>
</organism>
<evidence type="ECO:0000313" key="1">
    <source>
        <dbReference type="Proteomes" id="UP000887575"/>
    </source>
</evidence>
<dbReference type="Gene3D" id="1.10.510.10">
    <property type="entry name" value="Transferase(Phosphotransferase) domain 1"/>
    <property type="match status" value="1"/>
</dbReference>
<evidence type="ECO:0000313" key="2">
    <source>
        <dbReference type="WBParaSite" id="MBELARI_LOCUS996"/>
    </source>
</evidence>
<dbReference type="WBParaSite" id="MBELARI_LOCUS996">
    <property type="protein sequence ID" value="MBELARI_LOCUS996"/>
    <property type="gene ID" value="MBELARI_LOCUS996"/>
</dbReference>
<dbReference type="Proteomes" id="UP000887575">
    <property type="component" value="Unassembled WGS sequence"/>
</dbReference>
<proteinExistence type="predicted"/>
<accession>A0AAF3JCD7</accession>
<sequence>MKYDIRATQNDAVYSATLVVWEIMEGRVVFGEYGKRGNFRHDDFLHGISDRKLQQLEPPSCENDNLKEIMRRGLSFDHSLRPNALEAYSFLTRTYTLINECLQAQLRDPSTWGLLEDGIESRNRRNKA</sequence>
<dbReference type="AlphaFoldDB" id="A0AAF3JCD7"/>